<sequence length="436" mass="48576">MNWTSESFASASTYAPSSSEDNSMMIETSHGYATEAFEHANHPNNSQPPTGLGITYMGLCSVPETLSQPTTDWPDQLMQSVFEPCLDVENLTTGTCYESFPVHHDLSTSPHSLYSPQTLSASPSYCSTLDVGNQGTTCSQTSHRWPGTPCSDNTTPFEGWSHVKQEYDDCPDPLLYSEPSDASGVSTSTTIPQLMVNNTFAVTASPGKEKGDTTLKPDPIFEDSIDHDQTATIPQSTAQARTTTSNDNESCKVTSASGLVCTVCGTRFTRRSNCREHMKRHDPSCRKLYPCEACGKTFGRRTDLKRHVDSIHHGLRKFGCDQCDRRFSRQDTLARQAYGCRQKLRRSSPKKGKEPTDSSSEPIHTFPNEQMILKRQPSNNCSMRHHRRDDDGATQFALTANCRWHTYDLAKSSFARLLRRITIDTAYIHDRIANTL</sequence>
<evidence type="ECO:0000256" key="5">
    <source>
        <dbReference type="ARBA" id="ARBA00022833"/>
    </source>
</evidence>
<evidence type="ECO:0000256" key="7">
    <source>
        <dbReference type="PROSITE-ProRule" id="PRU00042"/>
    </source>
</evidence>
<feature type="domain" description="C2H2-type" evidence="9">
    <location>
        <begin position="289"/>
        <end position="317"/>
    </location>
</feature>
<gene>
    <name evidence="10" type="primary">AfA12H2.13c</name>
</gene>
<dbReference type="GO" id="GO:0008270">
    <property type="term" value="F:zinc ion binding"/>
    <property type="evidence" value="ECO:0007669"/>
    <property type="project" value="UniProtKB-KW"/>
</dbReference>
<dbReference type="PROSITE" id="PS00028">
    <property type="entry name" value="ZINC_FINGER_C2H2_1"/>
    <property type="match status" value="1"/>
</dbReference>
<evidence type="ECO:0000256" key="1">
    <source>
        <dbReference type="ARBA" id="ARBA00004123"/>
    </source>
</evidence>
<comment type="subcellular location">
    <subcellularLocation>
        <location evidence="1">Nucleus</location>
    </subcellularLocation>
</comment>
<evidence type="ECO:0000256" key="3">
    <source>
        <dbReference type="ARBA" id="ARBA00022737"/>
    </source>
</evidence>
<evidence type="ECO:0000313" key="10">
    <source>
        <dbReference type="EMBL" id="CAD37151.1"/>
    </source>
</evidence>
<dbReference type="InterPro" id="IPR036236">
    <property type="entry name" value="Znf_C2H2_sf"/>
</dbReference>
<dbReference type="PANTHER" id="PTHR16515">
    <property type="entry name" value="PR DOMAIN ZINC FINGER PROTEIN"/>
    <property type="match status" value="1"/>
</dbReference>
<protein>
    <submittedName>
        <fullName evidence="10">Hypothetical epithelial zinc-finger ezf protein</fullName>
    </submittedName>
</protein>
<dbReference type="GO" id="GO:0005634">
    <property type="term" value="C:nucleus"/>
    <property type="evidence" value="ECO:0007669"/>
    <property type="project" value="UniProtKB-SubCell"/>
</dbReference>
<keyword evidence="2" id="KW-0479">Metal-binding</keyword>
<dbReference type="InterPro" id="IPR013087">
    <property type="entry name" value="Znf_C2H2_type"/>
</dbReference>
<organism evidence="10">
    <name type="scientific">Aspergillus fumigatus</name>
    <name type="common">Neosartorya fumigata</name>
    <dbReference type="NCBI Taxonomy" id="746128"/>
    <lineage>
        <taxon>Eukaryota</taxon>
        <taxon>Fungi</taxon>
        <taxon>Dikarya</taxon>
        <taxon>Ascomycota</taxon>
        <taxon>Pezizomycotina</taxon>
        <taxon>Eurotiomycetes</taxon>
        <taxon>Eurotiomycetidae</taxon>
        <taxon>Eurotiales</taxon>
        <taxon>Aspergillaceae</taxon>
        <taxon>Aspergillus</taxon>
        <taxon>Aspergillus subgen. Fumigati</taxon>
    </lineage>
</organism>
<dbReference type="Pfam" id="PF00096">
    <property type="entry name" value="zf-C2H2"/>
    <property type="match status" value="2"/>
</dbReference>
<evidence type="ECO:0000256" key="6">
    <source>
        <dbReference type="ARBA" id="ARBA00023242"/>
    </source>
</evidence>
<feature type="domain" description="C2H2-type" evidence="9">
    <location>
        <begin position="259"/>
        <end position="281"/>
    </location>
</feature>
<dbReference type="SUPFAM" id="SSF57667">
    <property type="entry name" value="beta-beta-alpha zinc fingers"/>
    <property type="match status" value="2"/>
</dbReference>
<dbReference type="Gene3D" id="3.30.160.60">
    <property type="entry name" value="Classic Zinc Finger"/>
    <property type="match status" value="2"/>
</dbReference>
<keyword evidence="6" id="KW-0539">Nucleus</keyword>
<feature type="region of interest" description="Disordered" evidence="8">
    <location>
        <begin position="1"/>
        <end position="22"/>
    </location>
</feature>
<dbReference type="GO" id="GO:0010468">
    <property type="term" value="P:regulation of gene expression"/>
    <property type="evidence" value="ECO:0007669"/>
    <property type="project" value="TreeGrafter"/>
</dbReference>
<dbReference type="PANTHER" id="PTHR16515:SF49">
    <property type="entry name" value="GASTRULA ZINC FINGER PROTEIN XLCGF49.1-LIKE-RELATED"/>
    <property type="match status" value="1"/>
</dbReference>
<dbReference type="EMBL" id="AL807577">
    <property type="protein sequence ID" value="CAD37151.1"/>
    <property type="molecule type" value="Genomic_DNA"/>
</dbReference>
<keyword evidence="3" id="KW-0677">Repeat</keyword>
<dbReference type="SMART" id="SM00355">
    <property type="entry name" value="ZnF_C2H2"/>
    <property type="match status" value="2"/>
</dbReference>
<feature type="region of interest" description="Disordered" evidence="8">
    <location>
        <begin position="231"/>
        <end position="250"/>
    </location>
</feature>
<evidence type="ECO:0000259" key="9">
    <source>
        <dbReference type="PROSITE" id="PS50157"/>
    </source>
</evidence>
<name>Q8NJL8_ASPFM</name>
<feature type="region of interest" description="Disordered" evidence="8">
    <location>
        <begin position="341"/>
        <end position="365"/>
    </location>
</feature>
<evidence type="ECO:0000256" key="8">
    <source>
        <dbReference type="SAM" id="MobiDB-lite"/>
    </source>
</evidence>
<proteinExistence type="predicted"/>
<keyword evidence="4 7" id="KW-0863">Zinc-finger</keyword>
<dbReference type="PROSITE" id="PS50157">
    <property type="entry name" value="ZINC_FINGER_C2H2_2"/>
    <property type="match status" value="2"/>
</dbReference>
<dbReference type="InterPro" id="IPR050331">
    <property type="entry name" value="Zinc_finger"/>
</dbReference>
<dbReference type="AlphaFoldDB" id="Q8NJL8"/>
<accession>Q8NJL8</accession>
<reference evidence="10" key="1">
    <citation type="submission" date="2002-06" db="EMBL/GenBank/DDBJ databases">
        <authorList>
            <person name="Harris D.E."/>
            <person name="O'Neil S."/>
            <person name="Knowles D.G."/>
            <person name="Hall N."/>
            <person name="Quail M."/>
            <person name="Woodward J.R."/>
            <person name="Denning D.W."/>
            <person name="Anderson M.J."/>
            <person name="Barrell B."/>
        </authorList>
    </citation>
    <scope>NUCLEOTIDE SEQUENCE</scope>
    <source>
        <strain evidence="10">Af293</strain>
    </source>
</reference>
<evidence type="ECO:0000256" key="2">
    <source>
        <dbReference type="ARBA" id="ARBA00022723"/>
    </source>
</evidence>
<evidence type="ECO:0000256" key="4">
    <source>
        <dbReference type="ARBA" id="ARBA00022771"/>
    </source>
</evidence>
<keyword evidence="5" id="KW-0862">Zinc</keyword>